<dbReference type="CDD" id="cd06225">
    <property type="entry name" value="HAMP"/>
    <property type="match status" value="1"/>
</dbReference>
<dbReference type="InterPro" id="IPR035965">
    <property type="entry name" value="PAS-like_dom_sf"/>
</dbReference>
<dbReference type="Pfam" id="PF00990">
    <property type="entry name" value="GGDEF"/>
    <property type="match status" value="1"/>
</dbReference>
<feature type="transmembrane region" description="Helical" evidence="1">
    <location>
        <begin position="20"/>
        <end position="37"/>
    </location>
</feature>
<dbReference type="InterPro" id="IPR000014">
    <property type="entry name" value="PAS"/>
</dbReference>
<evidence type="ECO:0000259" key="5">
    <source>
        <dbReference type="PROSITE" id="PS50885"/>
    </source>
</evidence>
<evidence type="ECO:0000256" key="1">
    <source>
        <dbReference type="SAM" id="Phobius"/>
    </source>
</evidence>
<dbReference type="InterPro" id="IPR029787">
    <property type="entry name" value="Nucleotide_cyclase"/>
</dbReference>
<feature type="domain" description="HAMP" evidence="5">
    <location>
        <begin position="312"/>
        <end position="365"/>
    </location>
</feature>
<protein>
    <submittedName>
        <fullName evidence="7">PAS domain S-box-containing protein/diguanylate cyclase (GGDEF) domain-containing protein</fullName>
    </submittedName>
</protein>
<reference evidence="7 8" key="1">
    <citation type="submission" date="2017-05" db="EMBL/GenBank/DDBJ databases">
        <authorList>
            <person name="Varghese N."/>
            <person name="Submissions S."/>
        </authorList>
    </citation>
    <scope>NUCLEOTIDE SEQUENCE [LARGE SCALE GENOMIC DNA]</scope>
    <source>
        <strain evidence="7 8">DSM 26001</strain>
    </source>
</reference>
<dbReference type="CDD" id="cd01949">
    <property type="entry name" value="GGDEF"/>
    <property type="match status" value="1"/>
</dbReference>
<comment type="caution">
    <text evidence="7">The sequence shown here is derived from an EMBL/GenBank/DDBJ whole genome shotgun (WGS) entry which is preliminary data.</text>
</comment>
<dbReference type="InterPro" id="IPR035919">
    <property type="entry name" value="EAL_sf"/>
</dbReference>
<dbReference type="Pfam" id="PF00563">
    <property type="entry name" value="EAL"/>
    <property type="match status" value="1"/>
</dbReference>
<dbReference type="InterPro" id="IPR001610">
    <property type="entry name" value="PAC"/>
</dbReference>
<dbReference type="SUPFAM" id="SSF55785">
    <property type="entry name" value="PYP-like sensor domain (PAS domain)"/>
    <property type="match status" value="1"/>
</dbReference>
<evidence type="ECO:0000313" key="8">
    <source>
        <dbReference type="Proteomes" id="UP001158049"/>
    </source>
</evidence>
<dbReference type="PROSITE" id="PS50885">
    <property type="entry name" value="HAMP"/>
    <property type="match status" value="1"/>
</dbReference>
<feature type="transmembrane region" description="Helical" evidence="1">
    <location>
        <begin position="290"/>
        <end position="311"/>
    </location>
</feature>
<keyword evidence="1" id="KW-0472">Membrane</keyword>
<dbReference type="SMART" id="SM00086">
    <property type="entry name" value="PAC"/>
    <property type="match status" value="1"/>
</dbReference>
<dbReference type="SUPFAM" id="SSF158472">
    <property type="entry name" value="HAMP domain-like"/>
    <property type="match status" value="1"/>
</dbReference>
<dbReference type="SMART" id="SM00267">
    <property type="entry name" value="GGDEF"/>
    <property type="match status" value="1"/>
</dbReference>
<evidence type="ECO:0000259" key="6">
    <source>
        <dbReference type="PROSITE" id="PS50887"/>
    </source>
</evidence>
<dbReference type="Gene3D" id="3.30.450.20">
    <property type="entry name" value="PAS domain"/>
    <property type="match status" value="1"/>
</dbReference>
<name>A0ABY1Q6A6_9BURK</name>
<evidence type="ECO:0000259" key="2">
    <source>
        <dbReference type="PROSITE" id="PS50112"/>
    </source>
</evidence>
<dbReference type="RefSeq" id="WP_283442034.1">
    <property type="nucleotide sequence ID" value="NZ_FXUL01000005.1"/>
</dbReference>
<dbReference type="EMBL" id="FXUL01000005">
    <property type="protein sequence ID" value="SMP57813.1"/>
    <property type="molecule type" value="Genomic_DNA"/>
</dbReference>
<feature type="domain" description="PAS" evidence="2">
    <location>
        <begin position="489"/>
        <end position="535"/>
    </location>
</feature>
<dbReference type="PROSITE" id="PS50883">
    <property type="entry name" value="EAL"/>
    <property type="match status" value="1"/>
</dbReference>
<gene>
    <name evidence="7" type="ORF">SAMN06295970_105172</name>
</gene>
<dbReference type="PROSITE" id="PS50113">
    <property type="entry name" value="PAC"/>
    <property type="match status" value="1"/>
</dbReference>
<keyword evidence="1" id="KW-1133">Transmembrane helix</keyword>
<dbReference type="PANTHER" id="PTHR44757">
    <property type="entry name" value="DIGUANYLATE CYCLASE DGCP"/>
    <property type="match status" value="1"/>
</dbReference>
<dbReference type="Gene3D" id="6.10.340.10">
    <property type="match status" value="1"/>
</dbReference>
<keyword evidence="1" id="KW-0812">Transmembrane</keyword>
<dbReference type="SUPFAM" id="SSF141868">
    <property type="entry name" value="EAL domain-like"/>
    <property type="match status" value="1"/>
</dbReference>
<dbReference type="InterPro" id="IPR001633">
    <property type="entry name" value="EAL_dom"/>
</dbReference>
<dbReference type="InterPro" id="IPR003660">
    <property type="entry name" value="HAMP_dom"/>
</dbReference>
<dbReference type="PANTHER" id="PTHR44757:SF2">
    <property type="entry name" value="BIOFILM ARCHITECTURE MAINTENANCE PROTEIN MBAA"/>
    <property type="match status" value="1"/>
</dbReference>
<dbReference type="Gene3D" id="3.30.70.270">
    <property type="match status" value="1"/>
</dbReference>
<dbReference type="SUPFAM" id="SSF55073">
    <property type="entry name" value="Nucleotide cyclase"/>
    <property type="match status" value="1"/>
</dbReference>
<dbReference type="CDD" id="cd00130">
    <property type="entry name" value="PAS"/>
    <property type="match status" value="1"/>
</dbReference>
<dbReference type="NCBIfam" id="TIGR00229">
    <property type="entry name" value="sensory_box"/>
    <property type="match status" value="1"/>
</dbReference>
<dbReference type="NCBIfam" id="TIGR00254">
    <property type="entry name" value="GGDEF"/>
    <property type="match status" value="1"/>
</dbReference>
<dbReference type="InterPro" id="IPR000160">
    <property type="entry name" value="GGDEF_dom"/>
</dbReference>
<dbReference type="SMART" id="SM00304">
    <property type="entry name" value="HAMP"/>
    <property type="match status" value="1"/>
</dbReference>
<feature type="domain" description="EAL" evidence="4">
    <location>
        <begin position="789"/>
        <end position="1043"/>
    </location>
</feature>
<dbReference type="Pfam" id="PF00672">
    <property type="entry name" value="HAMP"/>
    <property type="match status" value="1"/>
</dbReference>
<dbReference type="PROSITE" id="PS50887">
    <property type="entry name" value="GGDEF"/>
    <property type="match status" value="1"/>
</dbReference>
<keyword evidence="8" id="KW-1185">Reference proteome</keyword>
<dbReference type="PROSITE" id="PS50112">
    <property type="entry name" value="PAS"/>
    <property type="match status" value="1"/>
</dbReference>
<sequence length="1054" mass="116234">MQHYFARLIGGLSVGRKLSLIYLLDLTAVIFVSGILINEKYIAIDFTQKEINGGHYIAAISRNLVPLAQDLSHLQRQPPARTTLDVDGLRVAEASFGGALDTAALNRAFTAALAGPAGGDAAFDAGRALLTRVGNQSNLILDPDLDSYYTMSLVLLRFPELLGLLRETAQLAEHLQRHPEPDASSRALLLEGRLDASVQGIDSDYEEAFSASKPELRQRLSPSRAALRDALTRFREASRSLGAGTDGEVAALERQRVAAVDALARAWTAAQDDLQRLLALRKAEAYARMWMHLGTAALLLMVILSVVFFVARQISKPISRLARVAAKVSDSGDYSLRAEWNSTDEIGRLVRGFNGMLEQLDRQRISQQELVARHRAADAQRELVEAIPIPMMVTSIPLHDVLHANQAAESWLNGRKTDPWSVGMQAETRARFFQGLTDTEAVDQFEVCWRGGRTPSWALVSARCIVYQGQRAVLTTFTPINQMKLMEQRLELWARVFEASSEGIMIIDPQGRIVDVNRAVCRGANLDLDDLLGMNPRFLLGSGNPDGFFADITDAALNLGSWQGEAWLKRKGREPYPAWLVLNAVRDAQGQVSHYIAITLDISERKKNEQRIAYMAQHDALTGLPNRSLCQERLQLSIDQAKRSGQRVAVLFVDLDRFKNINDSLGHHVGDGLLRSISSRLLNVVRNGDTVARLGGDEFVVILNGITAVEEIGKIVDQRLISQIRRPHHVDGAELHISCSVGVAVYPDDGSDIDRLMRHADVAMYQAKNSGRDNLQFFTPELNERVLRRLQLENDLRHAVERDELVLYYQPRIDARTGALAGVESLVRWMHPQRGLIPPADFIPIAEESGLIVGIGAWIIAEACSQHRHWRRAGIGAVPVSINLSAVQLREPGLCATLDAALRQHAVEPAQIELELTESILMDKVDDTIAVLRDIKALGCTISIDDFGSGYSSLSYLYRFPIDKLKIDRAFIQNMHSAPQNLAVTNAIIGLGHTLGLQVVAEGVERLEDVDLLRAAGCDELQGFYYSRALPAAEAQAWMAAHAAAGSGGRLRRA</sequence>
<dbReference type="InterPro" id="IPR000700">
    <property type="entry name" value="PAS-assoc_C"/>
</dbReference>
<dbReference type="Pfam" id="PF13426">
    <property type="entry name" value="PAS_9"/>
    <property type="match status" value="1"/>
</dbReference>
<dbReference type="Proteomes" id="UP001158049">
    <property type="component" value="Unassembled WGS sequence"/>
</dbReference>
<dbReference type="SMART" id="SM00091">
    <property type="entry name" value="PAS"/>
    <property type="match status" value="2"/>
</dbReference>
<dbReference type="CDD" id="cd01948">
    <property type="entry name" value="EAL"/>
    <property type="match status" value="1"/>
</dbReference>
<evidence type="ECO:0000313" key="7">
    <source>
        <dbReference type="EMBL" id="SMP57813.1"/>
    </source>
</evidence>
<evidence type="ECO:0000259" key="4">
    <source>
        <dbReference type="PROSITE" id="PS50883"/>
    </source>
</evidence>
<proteinExistence type="predicted"/>
<feature type="domain" description="PAC" evidence="3">
    <location>
        <begin position="562"/>
        <end position="614"/>
    </location>
</feature>
<dbReference type="InterPro" id="IPR043128">
    <property type="entry name" value="Rev_trsase/Diguanyl_cyclase"/>
</dbReference>
<dbReference type="SMART" id="SM00052">
    <property type="entry name" value="EAL"/>
    <property type="match status" value="1"/>
</dbReference>
<dbReference type="InterPro" id="IPR052155">
    <property type="entry name" value="Biofilm_reg_signaling"/>
</dbReference>
<organism evidence="7 8">
    <name type="scientific">Noviherbaspirillum suwonense</name>
    <dbReference type="NCBI Taxonomy" id="1224511"/>
    <lineage>
        <taxon>Bacteria</taxon>
        <taxon>Pseudomonadati</taxon>
        <taxon>Pseudomonadota</taxon>
        <taxon>Betaproteobacteria</taxon>
        <taxon>Burkholderiales</taxon>
        <taxon>Oxalobacteraceae</taxon>
        <taxon>Noviherbaspirillum</taxon>
    </lineage>
</organism>
<accession>A0ABY1Q6A6</accession>
<feature type="domain" description="GGDEF" evidence="6">
    <location>
        <begin position="646"/>
        <end position="780"/>
    </location>
</feature>
<dbReference type="Gene3D" id="3.20.20.450">
    <property type="entry name" value="EAL domain"/>
    <property type="match status" value="1"/>
</dbReference>
<evidence type="ECO:0000259" key="3">
    <source>
        <dbReference type="PROSITE" id="PS50113"/>
    </source>
</evidence>